<name>L1L977_THEEQ</name>
<feature type="compositionally biased region" description="Polar residues" evidence="1">
    <location>
        <begin position="257"/>
        <end position="270"/>
    </location>
</feature>
<comment type="caution">
    <text evidence="2">The sequence shown here is derived from an EMBL/GenBank/DDBJ whole genome shotgun (WGS) entry which is preliminary data.</text>
</comment>
<feature type="region of interest" description="Disordered" evidence="1">
    <location>
        <begin position="172"/>
        <end position="290"/>
    </location>
</feature>
<dbReference type="EMBL" id="ACOU01000008">
    <property type="protein sequence ID" value="EKX72056.1"/>
    <property type="molecule type" value="Genomic_DNA"/>
</dbReference>
<accession>L1L977</accession>
<dbReference type="GeneID" id="15804898"/>
<dbReference type="VEuPathDB" id="PiroplasmaDB:BEWA_017350"/>
<reference evidence="2 3" key="1">
    <citation type="journal article" date="2012" name="BMC Genomics">
        <title>Comparative genomic analysis and phylogenetic position of Theileria equi.</title>
        <authorList>
            <person name="Kappmeyer L.S."/>
            <person name="Thiagarajan M."/>
            <person name="Herndon D.R."/>
            <person name="Ramsay J.D."/>
            <person name="Caler E."/>
            <person name="Djikeng A."/>
            <person name="Gillespie J.J."/>
            <person name="Lau A.O."/>
            <person name="Roalson E.H."/>
            <person name="Silva J.C."/>
            <person name="Silva M.G."/>
            <person name="Suarez C.E."/>
            <person name="Ueti M.W."/>
            <person name="Nene V.M."/>
            <person name="Mealey R.H."/>
            <person name="Knowles D.P."/>
            <person name="Brayton K.A."/>
        </authorList>
    </citation>
    <scope>NUCLEOTIDE SEQUENCE [LARGE SCALE GENOMIC DNA]</scope>
    <source>
        <strain evidence="2 3">WA</strain>
    </source>
</reference>
<evidence type="ECO:0000313" key="2">
    <source>
        <dbReference type="EMBL" id="EKX72056.1"/>
    </source>
</evidence>
<organism evidence="2 3">
    <name type="scientific">Theileria equi strain WA</name>
    <dbReference type="NCBI Taxonomy" id="1537102"/>
    <lineage>
        <taxon>Eukaryota</taxon>
        <taxon>Sar</taxon>
        <taxon>Alveolata</taxon>
        <taxon>Apicomplexa</taxon>
        <taxon>Aconoidasida</taxon>
        <taxon>Piroplasmida</taxon>
        <taxon>Theileriidae</taxon>
        <taxon>Theileria</taxon>
    </lineage>
</organism>
<dbReference type="AlphaFoldDB" id="L1L977"/>
<dbReference type="KEGG" id="beq:BEWA_017350"/>
<dbReference type="RefSeq" id="XP_004831508.1">
    <property type="nucleotide sequence ID" value="XM_004831451.1"/>
</dbReference>
<gene>
    <name evidence="2" type="ORF">BEWA_017350</name>
</gene>
<feature type="compositionally biased region" description="Pro residues" evidence="1">
    <location>
        <begin position="279"/>
        <end position="288"/>
    </location>
</feature>
<feature type="region of interest" description="Disordered" evidence="1">
    <location>
        <begin position="113"/>
        <end position="135"/>
    </location>
</feature>
<evidence type="ECO:0000313" key="3">
    <source>
        <dbReference type="Proteomes" id="UP000031512"/>
    </source>
</evidence>
<dbReference type="Proteomes" id="UP000031512">
    <property type="component" value="Unassembled WGS sequence"/>
</dbReference>
<evidence type="ECO:0000256" key="1">
    <source>
        <dbReference type="SAM" id="MobiDB-lite"/>
    </source>
</evidence>
<feature type="compositionally biased region" description="Gly residues" evidence="1">
    <location>
        <begin position="242"/>
        <end position="251"/>
    </location>
</feature>
<sequence>MGNRQLYCCRCDKHTVTRSVTIKKLHVPAVPTVEYYKHTINSGQLARIRYYFDGVGTDPRNTNNPKTRRRIKSTEFNFPMDSVKAVYALYSGGNPVLIYLDYDGKNGVKGWYQKPTNDSNDNGDEDWTKVPDAPRNIQPETINNCTNWNKLVTALNKAGGCNPLRECTAPTQPLLPPPAGPQGGGPQPGSGVVQDHAASQHGRGAQNKGDTDTDSTTGGANDPAEDTAGDSSLQGTPQGDPQPGGGAGGTQGNQADVSITSGDQDGSTAEASIGAPKVDPAPPAPPRTEPFLDPATAGYFFASGGTALATGATILAVLGASGSITGFAYWISQRFAGEPWVRQI</sequence>
<keyword evidence="3" id="KW-1185">Reference proteome</keyword>
<protein>
    <submittedName>
        <fullName evidence="2">Uncharacterized protein</fullName>
    </submittedName>
</protein>
<proteinExistence type="predicted"/>